<comment type="pathway">
    <text evidence="1 8">Cofactor biosynthesis; riboflavin biosynthesis; riboflavin from 2-hydroxy-3-oxobutyl phosphate and 5-amino-6-(D-ribitylamino)uracil: step 1/2.</text>
</comment>
<dbReference type="AlphaFoldDB" id="A0A660SLX0"/>
<feature type="binding site" evidence="8">
    <location>
        <begin position="84"/>
        <end position="85"/>
    </location>
    <ligand>
        <name>(2S)-2-hydroxy-3-oxobutyl phosphate</name>
        <dbReference type="ChEBI" id="CHEBI:58830"/>
    </ligand>
</feature>
<feature type="binding site" evidence="8">
    <location>
        <position position="22"/>
    </location>
    <ligand>
        <name>5-amino-6-(D-ribitylamino)uracil</name>
        <dbReference type="ChEBI" id="CHEBI:15934"/>
    </ligand>
</feature>
<gene>
    <name evidence="8" type="primary">ribH</name>
    <name evidence="9" type="ORF">DRP53_03015</name>
</gene>
<comment type="function">
    <text evidence="8">Catalyzes the formation of 6,7-dimethyl-8-ribityllumazine by condensation of 5-amino-6-(D-ribitylamino)uracil with 3,4-dihydroxy-2-butanone 4-phosphate. This is the penultimate step in the biosynthesis of riboflavin.</text>
</comment>
<organism evidence="9 10">
    <name type="scientific">candidate division WOR-3 bacterium</name>
    <dbReference type="NCBI Taxonomy" id="2052148"/>
    <lineage>
        <taxon>Bacteria</taxon>
        <taxon>Bacteria division WOR-3</taxon>
    </lineage>
</organism>
<dbReference type="InterPro" id="IPR002180">
    <property type="entry name" value="LS/RS"/>
</dbReference>
<dbReference type="EC" id="2.5.1.78" evidence="3 8"/>
<sequence length="152" mass="16428">MKETKAGLLGKGKRFAIIVSRFNEIISKRLLEGAIDCLIRHGVADEDIEVFWTPGSYEIPFVANRLLDKGYHGLICLGAVIRGETPHFDYIAAEVAKGIAAINLKGKIPVSFGIITADNIDQAIDRAGAKEGNKGFDAALSALEMVNLCDKI</sequence>
<feature type="active site" description="Proton donor" evidence="8">
    <location>
        <position position="87"/>
    </location>
</feature>
<name>A0A660SLX0_UNCW3</name>
<evidence type="ECO:0000256" key="2">
    <source>
        <dbReference type="ARBA" id="ARBA00007424"/>
    </source>
</evidence>
<dbReference type="Proteomes" id="UP000268469">
    <property type="component" value="Unassembled WGS sequence"/>
</dbReference>
<evidence type="ECO:0000256" key="5">
    <source>
        <dbReference type="ARBA" id="ARBA00022679"/>
    </source>
</evidence>
<feature type="binding site" evidence="8">
    <location>
        <position position="126"/>
    </location>
    <ligand>
        <name>(2S)-2-hydroxy-3-oxobutyl phosphate</name>
        <dbReference type="ChEBI" id="CHEBI:58830"/>
    </ligand>
</feature>
<dbReference type="NCBIfam" id="TIGR00114">
    <property type="entry name" value="lumazine-synth"/>
    <property type="match status" value="1"/>
</dbReference>
<dbReference type="UniPathway" id="UPA00275">
    <property type="reaction ID" value="UER00404"/>
</dbReference>
<evidence type="ECO:0000313" key="10">
    <source>
        <dbReference type="Proteomes" id="UP000268469"/>
    </source>
</evidence>
<keyword evidence="4 8" id="KW-0686">Riboflavin biosynthesis</keyword>
<keyword evidence="5 8" id="KW-0808">Transferase</keyword>
<feature type="binding site" evidence="8">
    <location>
        <begin position="56"/>
        <end position="58"/>
    </location>
    <ligand>
        <name>5-amino-6-(D-ribitylamino)uracil</name>
        <dbReference type="ChEBI" id="CHEBI:15934"/>
    </ligand>
</feature>
<accession>A0A660SLX0</accession>
<evidence type="ECO:0000256" key="8">
    <source>
        <dbReference type="HAMAP-Rule" id="MF_00178"/>
    </source>
</evidence>
<evidence type="ECO:0000256" key="3">
    <source>
        <dbReference type="ARBA" id="ARBA00012664"/>
    </source>
</evidence>
<dbReference type="GO" id="GO:0005829">
    <property type="term" value="C:cytosol"/>
    <property type="evidence" value="ECO:0007669"/>
    <property type="project" value="TreeGrafter"/>
</dbReference>
<dbReference type="InterPro" id="IPR036467">
    <property type="entry name" value="LS/RS_sf"/>
</dbReference>
<evidence type="ECO:0000256" key="6">
    <source>
        <dbReference type="ARBA" id="ARBA00048785"/>
    </source>
</evidence>
<evidence type="ECO:0000256" key="4">
    <source>
        <dbReference type="ARBA" id="ARBA00022619"/>
    </source>
</evidence>
<feature type="binding site" evidence="8">
    <location>
        <position position="112"/>
    </location>
    <ligand>
        <name>5-amino-6-(D-ribitylamino)uracil</name>
        <dbReference type="ChEBI" id="CHEBI:15934"/>
    </ligand>
</feature>
<dbReference type="Gene3D" id="3.40.50.960">
    <property type="entry name" value="Lumazine/riboflavin synthase"/>
    <property type="match status" value="1"/>
</dbReference>
<protein>
    <recommendedName>
        <fullName evidence="7 8">6,7-dimethyl-8-ribityllumazine synthase</fullName>
        <shortName evidence="8">DMRL synthase</shortName>
        <shortName evidence="8">LS</shortName>
        <shortName evidence="8">Lumazine synthase</shortName>
        <ecNumber evidence="3 8">2.5.1.78</ecNumber>
    </recommendedName>
</protein>
<dbReference type="GO" id="GO:0009231">
    <property type="term" value="P:riboflavin biosynthetic process"/>
    <property type="evidence" value="ECO:0007669"/>
    <property type="project" value="UniProtKB-UniRule"/>
</dbReference>
<dbReference type="HAMAP" id="MF_00178">
    <property type="entry name" value="Lumazine_synth"/>
    <property type="match status" value="1"/>
</dbReference>
<dbReference type="GO" id="GO:0000906">
    <property type="term" value="F:6,7-dimethyl-8-ribityllumazine synthase activity"/>
    <property type="evidence" value="ECO:0007669"/>
    <property type="project" value="UniProtKB-UniRule"/>
</dbReference>
<evidence type="ECO:0000256" key="7">
    <source>
        <dbReference type="ARBA" id="ARBA00072606"/>
    </source>
</evidence>
<evidence type="ECO:0000313" key="9">
    <source>
        <dbReference type="EMBL" id="RKX71011.1"/>
    </source>
</evidence>
<dbReference type="EMBL" id="QNBE01000020">
    <property type="protein sequence ID" value="RKX71011.1"/>
    <property type="molecule type" value="Genomic_DNA"/>
</dbReference>
<dbReference type="Pfam" id="PF00885">
    <property type="entry name" value="DMRL_synthase"/>
    <property type="match status" value="1"/>
</dbReference>
<comment type="similarity">
    <text evidence="2 8">Belongs to the DMRL synthase family.</text>
</comment>
<feature type="binding site" evidence="8">
    <location>
        <begin position="79"/>
        <end position="81"/>
    </location>
    <ligand>
        <name>5-amino-6-(D-ribitylamino)uracil</name>
        <dbReference type="ChEBI" id="CHEBI:15934"/>
    </ligand>
</feature>
<evidence type="ECO:0000256" key="1">
    <source>
        <dbReference type="ARBA" id="ARBA00004917"/>
    </source>
</evidence>
<dbReference type="FunFam" id="3.40.50.960:FF:000001">
    <property type="entry name" value="6,7-dimethyl-8-ribityllumazine synthase"/>
    <property type="match status" value="1"/>
</dbReference>
<dbReference type="PANTHER" id="PTHR21058">
    <property type="entry name" value="6,7-DIMETHYL-8-RIBITYLLUMAZINE SYNTHASE DMRL SYNTHASE LUMAZINE SYNTHASE"/>
    <property type="match status" value="1"/>
</dbReference>
<dbReference type="CDD" id="cd09209">
    <property type="entry name" value="Lumazine_synthase-I"/>
    <property type="match status" value="1"/>
</dbReference>
<reference evidence="9 10" key="1">
    <citation type="submission" date="2018-06" db="EMBL/GenBank/DDBJ databases">
        <title>Extensive metabolic versatility and redundancy in microbially diverse, dynamic hydrothermal sediments.</title>
        <authorList>
            <person name="Dombrowski N."/>
            <person name="Teske A."/>
            <person name="Baker B.J."/>
        </authorList>
    </citation>
    <scope>NUCLEOTIDE SEQUENCE [LARGE SCALE GENOMIC DNA]</scope>
    <source>
        <strain evidence="9">B36_G15</strain>
    </source>
</reference>
<dbReference type="SUPFAM" id="SSF52121">
    <property type="entry name" value="Lumazine synthase"/>
    <property type="match status" value="1"/>
</dbReference>
<comment type="caution">
    <text evidence="9">The sequence shown here is derived from an EMBL/GenBank/DDBJ whole genome shotgun (WGS) entry which is preliminary data.</text>
</comment>
<dbReference type="PANTHER" id="PTHR21058:SF0">
    <property type="entry name" value="6,7-DIMETHYL-8-RIBITYLLUMAZINE SYNTHASE"/>
    <property type="match status" value="1"/>
</dbReference>
<dbReference type="InterPro" id="IPR034964">
    <property type="entry name" value="LS"/>
</dbReference>
<comment type="catalytic activity">
    <reaction evidence="6 8">
        <text>(2S)-2-hydroxy-3-oxobutyl phosphate + 5-amino-6-(D-ribitylamino)uracil = 6,7-dimethyl-8-(1-D-ribityl)lumazine + phosphate + 2 H2O + H(+)</text>
        <dbReference type="Rhea" id="RHEA:26152"/>
        <dbReference type="ChEBI" id="CHEBI:15377"/>
        <dbReference type="ChEBI" id="CHEBI:15378"/>
        <dbReference type="ChEBI" id="CHEBI:15934"/>
        <dbReference type="ChEBI" id="CHEBI:43474"/>
        <dbReference type="ChEBI" id="CHEBI:58201"/>
        <dbReference type="ChEBI" id="CHEBI:58830"/>
        <dbReference type="EC" id="2.5.1.78"/>
    </reaction>
</comment>
<dbReference type="GO" id="GO:0009349">
    <property type="term" value="C:riboflavin synthase complex"/>
    <property type="evidence" value="ECO:0007669"/>
    <property type="project" value="UniProtKB-UniRule"/>
</dbReference>
<proteinExistence type="inferred from homology"/>